<evidence type="ECO:0000313" key="1">
    <source>
        <dbReference type="EMBL" id="SFU33534.1"/>
    </source>
</evidence>
<gene>
    <name evidence="1" type="ORF">SAMN05216480_101823</name>
</gene>
<dbReference type="SUPFAM" id="SSF53649">
    <property type="entry name" value="Alkaline phosphatase-like"/>
    <property type="match status" value="1"/>
</dbReference>
<dbReference type="InterPro" id="IPR017850">
    <property type="entry name" value="Alkaline_phosphatase_core_sf"/>
</dbReference>
<proteinExistence type="predicted"/>
<evidence type="ECO:0000313" key="2">
    <source>
        <dbReference type="Proteomes" id="UP000199138"/>
    </source>
</evidence>
<dbReference type="Gene3D" id="3.40.720.10">
    <property type="entry name" value="Alkaline Phosphatase, subunit A"/>
    <property type="match status" value="1"/>
</dbReference>
<dbReference type="Proteomes" id="UP000199138">
    <property type="component" value="Unassembled WGS sequence"/>
</dbReference>
<dbReference type="Pfam" id="PF01663">
    <property type="entry name" value="Phosphodiest"/>
    <property type="match status" value="1"/>
</dbReference>
<dbReference type="PANTHER" id="PTHR10151">
    <property type="entry name" value="ECTONUCLEOTIDE PYROPHOSPHATASE/PHOSPHODIESTERASE"/>
    <property type="match status" value="1"/>
</dbReference>
<protein>
    <submittedName>
        <fullName evidence="1">Predicted pyrophosphatase or phosphodiesterase, AlkP superfamily</fullName>
    </submittedName>
</protein>
<keyword evidence="2" id="KW-1185">Reference proteome</keyword>
<dbReference type="GO" id="GO:0016787">
    <property type="term" value="F:hydrolase activity"/>
    <property type="evidence" value="ECO:0007669"/>
    <property type="project" value="UniProtKB-ARBA"/>
</dbReference>
<name>A0A1I7FBI8_9FLAO</name>
<dbReference type="CDD" id="cd16018">
    <property type="entry name" value="Enpp"/>
    <property type="match status" value="1"/>
</dbReference>
<sequence>MIASISKNNTYTTLISEELCNFTNRKYNPIPARMFNKKHLLTLAFLTFVTVNSQAQEEETYQASVDKEIKSSNLINSKENQEKPYVIMVSIDGFRYDYAEKHGAKNIQEMAKNGSHVTQLTPSFPSKTFPNHYSLVTGLYPEHHGIVSNSFYDKKQEATYSIGRREAVQDGSWYGGTPLWNLAQQQQMVSASYFWVGSEADINGMHPTYYYEYNKKRDYGYRVKRVAEWLQMPKAERPHIITLYFSIVDTQGHKFGPDAEETKSAVQKVDEQIGALREEIKKSGLPVYLIVTSDHGMDDVNQLINLHDYIEIDENEFFAGPVAMIYTKDESEKDKLYETLSQQTEFKTYKQENVPNYLNFKNNDKIGDLVLIAEAPKTIVYSQTEKTTKKKPGGMHGYDPFFNQNMGAIFYVEGPNIKKNYTQSAVENVNVYPFVAHLLGLEITLPIDGELSALESMLEE</sequence>
<dbReference type="AlphaFoldDB" id="A0A1I7FBI8"/>
<dbReference type="EMBL" id="FPBK01000001">
    <property type="protein sequence ID" value="SFU33534.1"/>
    <property type="molecule type" value="Genomic_DNA"/>
</dbReference>
<dbReference type="STRING" id="1224947.SAMN05216480_101823"/>
<dbReference type="Gene3D" id="3.30.1360.180">
    <property type="match status" value="1"/>
</dbReference>
<dbReference type="InterPro" id="IPR002591">
    <property type="entry name" value="Phosphodiest/P_Trfase"/>
</dbReference>
<organism evidence="1 2">
    <name type="scientific">Pustulibacterium marinum</name>
    <dbReference type="NCBI Taxonomy" id="1224947"/>
    <lineage>
        <taxon>Bacteria</taxon>
        <taxon>Pseudomonadati</taxon>
        <taxon>Bacteroidota</taxon>
        <taxon>Flavobacteriia</taxon>
        <taxon>Flavobacteriales</taxon>
        <taxon>Flavobacteriaceae</taxon>
        <taxon>Pustulibacterium</taxon>
    </lineage>
</organism>
<reference evidence="1 2" key="1">
    <citation type="submission" date="2016-10" db="EMBL/GenBank/DDBJ databases">
        <authorList>
            <person name="de Groot N.N."/>
        </authorList>
    </citation>
    <scope>NUCLEOTIDE SEQUENCE [LARGE SCALE GENOMIC DNA]</scope>
    <source>
        <strain evidence="1 2">CGMCC 1.12333</strain>
    </source>
</reference>
<dbReference type="PANTHER" id="PTHR10151:SF120">
    <property type="entry name" value="BIS(5'-ADENOSYL)-TRIPHOSPHATASE"/>
    <property type="match status" value="1"/>
</dbReference>
<accession>A0A1I7FBI8</accession>